<dbReference type="EMBL" id="JAUSTP010000061">
    <property type="protein sequence ID" value="MDQ0191608.1"/>
    <property type="molecule type" value="Genomic_DNA"/>
</dbReference>
<evidence type="ECO:0000313" key="2">
    <source>
        <dbReference type="Proteomes" id="UP001232973"/>
    </source>
</evidence>
<name>A0ABT9XMU4_9BACL</name>
<dbReference type="Proteomes" id="UP001232973">
    <property type="component" value="Unassembled WGS sequence"/>
</dbReference>
<gene>
    <name evidence="1" type="ORF">J2S03_003481</name>
</gene>
<proteinExistence type="predicted"/>
<reference evidence="1 2" key="1">
    <citation type="submission" date="2023-07" db="EMBL/GenBank/DDBJ databases">
        <title>Genomic Encyclopedia of Type Strains, Phase IV (KMG-IV): sequencing the most valuable type-strain genomes for metagenomic binning, comparative biology and taxonomic classification.</title>
        <authorList>
            <person name="Goeker M."/>
        </authorList>
    </citation>
    <scope>NUCLEOTIDE SEQUENCE [LARGE SCALE GENOMIC DNA]</scope>
    <source>
        <strain evidence="1 2">DSM 4006</strain>
    </source>
</reference>
<evidence type="ECO:0000313" key="1">
    <source>
        <dbReference type="EMBL" id="MDQ0191608.1"/>
    </source>
</evidence>
<organism evidence="1 2">
    <name type="scientific">Alicyclobacillus cycloheptanicus</name>
    <dbReference type="NCBI Taxonomy" id="1457"/>
    <lineage>
        <taxon>Bacteria</taxon>
        <taxon>Bacillati</taxon>
        <taxon>Bacillota</taxon>
        <taxon>Bacilli</taxon>
        <taxon>Bacillales</taxon>
        <taxon>Alicyclobacillaceae</taxon>
        <taxon>Alicyclobacillus</taxon>
    </lineage>
</organism>
<comment type="caution">
    <text evidence="1">The sequence shown here is derived from an EMBL/GenBank/DDBJ whole genome shotgun (WGS) entry which is preliminary data.</text>
</comment>
<protein>
    <submittedName>
        <fullName evidence="1">Uncharacterized protein</fullName>
    </submittedName>
</protein>
<dbReference type="RefSeq" id="WP_274457326.1">
    <property type="nucleotide sequence ID" value="NZ_CP067097.1"/>
</dbReference>
<keyword evidence="2" id="KW-1185">Reference proteome</keyword>
<sequence length="97" mass="11249">MAFDHALFDSLESKLKEFHLESSKYGSFLADLYDLAETSNDYLEKIGDLLVLETQDADRTLKFLVRLQTILEHFEFHVKSSLPIIEDIIRELDVKGE</sequence>
<accession>A0ABT9XMU4</accession>